<feature type="compositionally biased region" description="Low complexity" evidence="1">
    <location>
        <begin position="24"/>
        <end position="42"/>
    </location>
</feature>
<dbReference type="EMBL" id="JAYWIO010000006">
    <property type="protein sequence ID" value="KAK7256130.1"/>
    <property type="molecule type" value="Genomic_DNA"/>
</dbReference>
<dbReference type="AlphaFoldDB" id="A0AAN9EGY2"/>
<protein>
    <submittedName>
        <fullName evidence="2">Uncharacterized protein</fullName>
    </submittedName>
</protein>
<evidence type="ECO:0000256" key="1">
    <source>
        <dbReference type="SAM" id="MobiDB-lite"/>
    </source>
</evidence>
<reference evidence="2 3" key="1">
    <citation type="submission" date="2024-01" db="EMBL/GenBank/DDBJ databases">
        <title>The genomes of 5 underutilized Papilionoideae crops provide insights into root nodulation and disease resistanc.</title>
        <authorList>
            <person name="Yuan L."/>
        </authorList>
    </citation>
    <scope>NUCLEOTIDE SEQUENCE [LARGE SCALE GENOMIC DNA]</scope>
    <source>
        <strain evidence="2">ZHUSHIDOU_FW_LH</strain>
        <tissue evidence="2">Leaf</tissue>
    </source>
</reference>
<dbReference type="Proteomes" id="UP001372338">
    <property type="component" value="Unassembled WGS sequence"/>
</dbReference>
<accession>A0AAN9EGY2</accession>
<evidence type="ECO:0000313" key="2">
    <source>
        <dbReference type="EMBL" id="KAK7256130.1"/>
    </source>
</evidence>
<sequence length="165" mass="16977">MSSSSTTSTFMVLVIAGDANKTDTGSSIGSSISTNTPPTSDSVTSRMHVVIKNTTQLKVGRQEGQKNNNGLGLKGRGCKAKGMDDVANTIAVVGDAAAAPPIPLEKNLKVGRQEGQKNNNGLGLKGRGYKAKDMDDVANTIAVVGDAAVAPPVPLEKNVKDSNDL</sequence>
<name>A0AAN9EGY2_CROPI</name>
<organism evidence="2 3">
    <name type="scientific">Crotalaria pallida</name>
    <name type="common">Smooth rattlebox</name>
    <name type="synonym">Crotalaria striata</name>
    <dbReference type="NCBI Taxonomy" id="3830"/>
    <lineage>
        <taxon>Eukaryota</taxon>
        <taxon>Viridiplantae</taxon>
        <taxon>Streptophyta</taxon>
        <taxon>Embryophyta</taxon>
        <taxon>Tracheophyta</taxon>
        <taxon>Spermatophyta</taxon>
        <taxon>Magnoliopsida</taxon>
        <taxon>eudicotyledons</taxon>
        <taxon>Gunneridae</taxon>
        <taxon>Pentapetalae</taxon>
        <taxon>rosids</taxon>
        <taxon>fabids</taxon>
        <taxon>Fabales</taxon>
        <taxon>Fabaceae</taxon>
        <taxon>Papilionoideae</taxon>
        <taxon>50 kb inversion clade</taxon>
        <taxon>genistoids sensu lato</taxon>
        <taxon>core genistoids</taxon>
        <taxon>Crotalarieae</taxon>
        <taxon>Crotalaria</taxon>
    </lineage>
</organism>
<proteinExistence type="predicted"/>
<feature type="region of interest" description="Disordered" evidence="1">
    <location>
        <begin position="24"/>
        <end position="43"/>
    </location>
</feature>
<keyword evidence="3" id="KW-1185">Reference proteome</keyword>
<gene>
    <name evidence="2" type="ORF">RIF29_29565</name>
</gene>
<comment type="caution">
    <text evidence="2">The sequence shown here is derived from an EMBL/GenBank/DDBJ whole genome shotgun (WGS) entry which is preliminary data.</text>
</comment>
<evidence type="ECO:0000313" key="3">
    <source>
        <dbReference type="Proteomes" id="UP001372338"/>
    </source>
</evidence>